<sequence length="76" mass="9030">MRRKLKSAYIQKIETVRKFCVGWPLILLIADSRYTTQEVKDYKKVDKYCRTKKGRLDGSYEIHFGHPPRRISLGNK</sequence>
<dbReference type="EMBL" id="KM190144">
    <property type="protein sequence ID" value="AII27548.1"/>
    <property type="molecule type" value="Genomic_DNA"/>
</dbReference>
<protein>
    <submittedName>
        <fullName evidence="1">Uncharacterized protein</fullName>
    </submittedName>
</protein>
<reference evidence="1 2" key="1">
    <citation type="journal article" date="2015" name="Genome Announc.">
        <title>Genomic Analysis of Broad-Host-Range Enterobacteriophage Av-05.</title>
        <authorList>
            <person name="Amarillas L."/>
            <person name="Lopez-Cuevas O."/>
            <person name="Leon-Felix J."/>
            <person name="Castro-Del Campo N."/>
            <person name="Gerba C.P."/>
            <person name="Chaidez C."/>
        </authorList>
    </citation>
    <scope>NUCLEOTIDE SEQUENCE [LARGE SCALE GENOMIC DNA]</scope>
</reference>
<accession>A0A076G6N1</accession>
<keyword evidence="2" id="KW-1185">Reference proteome</keyword>
<dbReference type="OrthoDB" id="20588at10239"/>
<proteinExistence type="predicted"/>
<evidence type="ECO:0000313" key="2">
    <source>
        <dbReference type="Proteomes" id="UP000028961"/>
    </source>
</evidence>
<name>A0A076G6N1_9CAUD</name>
<dbReference type="RefSeq" id="YP_009111079.1">
    <property type="nucleotide sequence ID" value="NC_025830.1"/>
</dbReference>
<evidence type="ECO:0000313" key="1">
    <source>
        <dbReference type="EMBL" id="AII27548.1"/>
    </source>
</evidence>
<organism evidence="1 2">
    <name type="scientific">Escherichia phage Av-05</name>
    <dbReference type="NCBI Taxonomy" id="1527519"/>
    <lineage>
        <taxon>Viruses</taxon>
        <taxon>Duplodnaviria</taxon>
        <taxon>Heunggongvirae</taxon>
        <taxon>Uroviricota</taxon>
        <taxon>Caudoviricetes</taxon>
        <taxon>Vequintavirinae</taxon>
        <taxon>Avunavirus</taxon>
        <taxon>Avunavirus Av05</taxon>
    </lineage>
</organism>
<dbReference type="Proteomes" id="UP000028961">
    <property type="component" value="Segment"/>
</dbReference>
<gene>
    <name evidence="1" type="ORF">Av05_005</name>
</gene>
<dbReference type="KEGG" id="vg:22475346"/>
<dbReference type="GeneID" id="22475346"/>